<evidence type="ECO:0000313" key="7">
    <source>
        <dbReference type="Proteomes" id="UP000250043"/>
    </source>
</evidence>
<comment type="catalytic activity">
    <reaction evidence="5">
        <text>[protein]-C-terminal S-[(2E,6E)-farnesyl]-L-cysteine + S-adenosyl-L-methionine = [protein]-C-terminal S-[(2E,6E)-farnesyl]-L-cysteine methyl ester + S-adenosyl-L-homocysteine</text>
        <dbReference type="Rhea" id="RHEA:21672"/>
        <dbReference type="Rhea" id="RHEA-COMP:12125"/>
        <dbReference type="Rhea" id="RHEA-COMP:12126"/>
        <dbReference type="ChEBI" id="CHEBI:57856"/>
        <dbReference type="ChEBI" id="CHEBI:59789"/>
        <dbReference type="ChEBI" id="CHEBI:90510"/>
        <dbReference type="ChEBI" id="CHEBI:90511"/>
        <dbReference type="EC" id="2.1.1.100"/>
    </reaction>
</comment>
<accession>A0A8E2AUQ4</accession>
<sequence length="120" mass="13487">LYLGACALVVAGETIRGWCYRQLGKHFTYVLSIREGHSLVTNGPYAVVRHPSYSAYIIWAVGIVTWMWARGLWARECGVAASWWGQIVIGSWTVVVVSFAVLVFGRAALEDETLRKEWPQ</sequence>
<keyword evidence="4 5" id="KW-0472">Membrane</keyword>
<dbReference type="EC" id="2.1.1.100" evidence="5"/>
<keyword evidence="3 5" id="KW-1133">Transmembrane helix</keyword>
<keyword evidence="2 5" id="KW-0812">Transmembrane</keyword>
<feature type="transmembrane region" description="Helical" evidence="5">
    <location>
        <begin position="53"/>
        <end position="69"/>
    </location>
</feature>
<keyword evidence="5" id="KW-0489">Methyltransferase</keyword>
<dbReference type="Gene3D" id="1.20.120.1630">
    <property type="match status" value="1"/>
</dbReference>
<dbReference type="EMBL" id="KV722452">
    <property type="protein sequence ID" value="OCH88472.1"/>
    <property type="molecule type" value="Genomic_DNA"/>
</dbReference>
<comment type="similarity">
    <text evidence="5">Belongs to the class VI-like SAM-binding methyltransferase superfamily. Isoprenylcysteine carboxyl methyltransferase family.</text>
</comment>
<dbReference type="GO" id="GO:0032259">
    <property type="term" value="P:methylation"/>
    <property type="evidence" value="ECO:0007669"/>
    <property type="project" value="UniProtKB-KW"/>
</dbReference>
<dbReference type="PANTHER" id="PTHR12714">
    <property type="entry name" value="PROTEIN-S ISOPRENYLCYSTEINE O-METHYLTRANSFERASE"/>
    <property type="match status" value="1"/>
</dbReference>
<comment type="subcellular location">
    <subcellularLocation>
        <location evidence="5">Endoplasmic reticulum membrane</location>
        <topology evidence="5">Multi-pass membrane protein</topology>
    </subcellularLocation>
    <subcellularLocation>
        <location evidence="1">Membrane</location>
        <topology evidence="1">Multi-pass membrane protein</topology>
    </subcellularLocation>
</comment>
<gene>
    <name evidence="6" type="ORF">OBBRIDRAFT_845800</name>
</gene>
<reference evidence="6 7" key="1">
    <citation type="submission" date="2016-07" db="EMBL/GenBank/DDBJ databases">
        <title>Draft genome of the white-rot fungus Obba rivulosa 3A-2.</title>
        <authorList>
            <consortium name="DOE Joint Genome Institute"/>
            <person name="Miettinen O."/>
            <person name="Riley R."/>
            <person name="Acob R."/>
            <person name="Barry K."/>
            <person name="Cullen D."/>
            <person name="De Vries R."/>
            <person name="Hainaut M."/>
            <person name="Hatakka A."/>
            <person name="Henrissat B."/>
            <person name="Hilden K."/>
            <person name="Kuo R."/>
            <person name="Labutti K."/>
            <person name="Lipzen A."/>
            <person name="Makela M.R."/>
            <person name="Sandor L."/>
            <person name="Spatafora J.W."/>
            <person name="Grigoriev I.V."/>
            <person name="Hibbett D.S."/>
        </authorList>
    </citation>
    <scope>NUCLEOTIDE SEQUENCE [LARGE SCALE GENOMIC DNA]</scope>
    <source>
        <strain evidence="6 7">3A-2</strain>
    </source>
</reference>
<dbReference type="GO" id="GO:0004671">
    <property type="term" value="F:protein C-terminal S-isoprenylcysteine carboxyl O-methyltransferase activity"/>
    <property type="evidence" value="ECO:0007669"/>
    <property type="project" value="UniProtKB-EC"/>
</dbReference>
<organism evidence="6 7">
    <name type="scientific">Obba rivulosa</name>
    <dbReference type="NCBI Taxonomy" id="1052685"/>
    <lineage>
        <taxon>Eukaryota</taxon>
        <taxon>Fungi</taxon>
        <taxon>Dikarya</taxon>
        <taxon>Basidiomycota</taxon>
        <taxon>Agaricomycotina</taxon>
        <taxon>Agaricomycetes</taxon>
        <taxon>Polyporales</taxon>
        <taxon>Gelatoporiaceae</taxon>
        <taxon>Obba</taxon>
    </lineage>
</organism>
<evidence type="ECO:0000256" key="1">
    <source>
        <dbReference type="ARBA" id="ARBA00004141"/>
    </source>
</evidence>
<evidence type="ECO:0000256" key="4">
    <source>
        <dbReference type="ARBA" id="ARBA00023136"/>
    </source>
</evidence>
<feature type="transmembrane region" description="Helical" evidence="5">
    <location>
        <begin position="89"/>
        <end position="109"/>
    </location>
</feature>
<comment type="caution">
    <text evidence="5">Lacks conserved residue(s) required for the propagation of feature annotation.</text>
</comment>
<evidence type="ECO:0000313" key="6">
    <source>
        <dbReference type="EMBL" id="OCH88472.1"/>
    </source>
</evidence>
<evidence type="ECO:0000256" key="5">
    <source>
        <dbReference type="RuleBase" id="RU362022"/>
    </source>
</evidence>
<dbReference type="InterPro" id="IPR007269">
    <property type="entry name" value="ICMT_MeTrfase"/>
</dbReference>
<dbReference type="Proteomes" id="UP000250043">
    <property type="component" value="Unassembled WGS sequence"/>
</dbReference>
<feature type="non-terminal residue" evidence="6">
    <location>
        <position position="1"/>
    </location>
</feature>
<dbReference type="OrthoDB" id="422086at2759"/>
<evidence type="ECO:0000256" key="2">
    <source>
        <dbReference type="ARBA" id="ARBA00022692"/>
    </source>
</evidence>
<proteinExistence type="inferred from homology"/>
<dbReference type="Pfam" id="PF04140">
    <property type="entry name" value="ICMT"/>
    <property type="match status" value="1"/>
</dbReference>
<protein>
    <recommendedName>
        <fullName evidence="5">Protein-S-isoprenylcysteine O-methyltransferase</fullName>
        <ecNumber evidence="5">2.1.1.100</ecNumber>
    </recommendedName>
</protein>
<keyword evidence="5" id="KW-0949">S-adenosyl-L-methionine</keyword>
<dbReference type="PANTHER" id="PTHR12714:SF9">
    <property type="entry name" value="PROTEIN-S-ISOPRENYLCYSTEINE O-METHYLTRANSFERASE"/>
    <property type="match status" value="1"/>
</dbReference>
<keyword evidence="7" id="KW-1185">Reference proteome</keyword>
<keyword evidence="5" id="KW-0256">Endoplasmic reticulum</keyword>
<dbReference type="GO" id="GO:0005789">
    <property type="term" value="C:endoplasmic reticulum membrane"/>
    <property type="evidence" value="ECO:0007669"/>
    <property type="project" value="UniProtKB-SubCell"/>
</dbReference>
<keyword evidence="5" id="KW-0808">Transferase</keyword>
<name>A0A8E2AUQ4_9APHY</name>
<dbReference type="AlphaFoldDB" id="A0A8E2AUQ4"/>
<evidence type="ECO:0000256" key="3">
    <source>
        <dbReference type="ARBA" id="ARBA00022989"/>
    </source>
</evidence>